<evidence type="ECO:0008006" key="3">
    <source>
        <dbReference type="Google" id="ProtNLM"/>
    </source>
</evidence>
<name>A0A2A5RKD2_9LACT</name>
<accession>A0A2A5RKD2</accession>
<evidence type="ECO:0000313" key="2">
    <source>
        <dbReference type="Proteomes" id="UP000218181"/>
    </source>
</evidence>
<gene>
    <name evidence="1" type="ORF">RT41_GL001791</name>
</gene>
<dbReference type="Gene3D" id="3.90.1150.200">
    <property type="match status" value="1"/>
</dbReference>
<comment type="caution">
    <text evidence="1">The sequence shown here is derived from an EMBL/GenBank/DDBJ whole genome shotgun (WGS) entry which is preliminary data.</text>
</comment>
<keyword evidence="2" id="KW-1185">Reference proteome</keyword>
<proteinExistence type="predicted"/>
<dbReference type="EMBL" id="JXJU01000007">
    <property type="protein sequence ID" value="PCR99678.1"/>
    <property type="molecule type" value="Genomic_DNA"/>
</dbReference>
<evidence type="ECO:0000313" key="1">
    <source>
        <dbReference type="EMBL" id="PCR99678.1"/>
    </source>
</evidence>
<dbReference type="RefSeq" id="WP_096818381.1">
    <property type="nucleotide sequence ID" value="NZ_JXJU01000007.1"/>
</dbReference>
<dbReference type="OrthoDB" id="115213at2"/>
<reference evidence="1 2" key="1">
    <citation type="submission" date="2014-12" db="EMBL/GenBank/DDBJ databases">
        <title>Draft genome sequences of 10 type strains of Lactococcus.</title>
        <authorList>
            <person name="Sun Z."/>
            <person name="Zhong Z."/>
            <person name="Liu W."/>
            <person name="Zhang W."/>
            <person name="Zhang H."/>
        </authorList>
    </citation>
    <scope>NUCLEOTIDE SEQUENCE [LARGE SCALE GENOMIC DNA]</scope>
    <source>
        <strain evidence="1 2">JCM 16395</strain>
    </source>
</reference>
<dbReference type="AlphaFoldDB" id="A0A2A5RKD2"/>
<dbReference type="Proteomes" id="UP000218181">
    <property type="component" value="Unassembled WGS sequence"/>
</dbReference>
<protein>
    <recommendedName>
        <fullName evidence="3">YdhG-like domain-containing protein</fullName>
    </recommendedName>
</protein>
<organism evidence="1 2">
    <name type="scientific">Lactococcus fujiensis JCM 16395</name>
    <dbReference type="NCBI Taxonomy" id="1291764"/>
    <lineage>
        <taxon>Bacteria</taxon>
        <taxon>Bacillati</taxon>
        <taxon>Bacillota</taxon>
        <taxon>Bacilli</taxon>
        <taxon>Lactobacillales</taxon>
        <taxon>Streptococcaceae</taxon>
        <taxon>Lactococcus</taxon>
    </lineage>
</organism>
<dbReference type="SUPFAM" id="SSF159888">
    <property type="entry name" value="YdhG-like"/>
    <property type="match status" value="1"/>
</dbReference>
<sequence length="130" mass="15071">MEKAKPFEDYFNDERLEHDKLARMKLTREIVHEIYPDVQERVSYAMPGFYPKKAKKATQQLFLLMANKNWLGLYGTQGVDPTVFDPFLENGIGAGKGSLQVPYDFDEAMFRQLLAVVIEQNFLRHGLDLK</sequence>
<dbReference type="STRING" id="1291764.GCA_001311235_02182"/>